<feature type="region of interest" description="Disordered" evidence="2">
    <location>
        <begin position="1"/>
        <end position="24"/>
    </location>
</feature>
<evidence type="ECO:0000313" key="4">
    <source>
        <dbReference type="Proteomes" id="UP001605036"/>
    </source>
</evidence>
<proteinExistence type="predicted"/>
<feature type="coiled-coil region" evidence="1">
    <location>
        <begin position="338"/>
        <end position="365"/>
    </location>
</feature>
<gene>
    <name evidence="3" type="ORF">R1flu_024162</name>
</gene>
<sequence length="395" mass="44613">MFSRVMKKARSPDRTSGNNHSNGHQGQSNAIELFYEHLGDGLHDLESFLSSSTGSGSCFQVEWLVLGVSFLHSVHLETFALVEAVWLPAKPALGHDSLSDYLDVSMTLLDTCNNLKEALNQLETYQMSMDLILRSLMSAASFLRSSNHPDEPSDLSRNLKALADCKKELDRLEATEESYALWVEKVPKHDLGPKILKSKSLARTNSVFTHPATPAKKKNREVSFVLYDVQVVTSFVSCVLLWVITGQAGEKESPSEVKFELSPKPNNLKEQKSSPWPTFLFRLKDKVEERVDYIRRTNSKCFMKLEDVTCLQNSLKALRAELEVGFRDGKIAPGSDFAEKVKIMLEQKREKLTQLTKSLENISAQLNAMFAEIIDRRKKVLDICENRPLFHAFSI</sequence>
<dbReference type="Proteomes" id="UP001605036">
    <property type="component" value="Unassembled WGS sequence"/>
</dbReference>
<evidence type="ECO:0000256" key="1">
    <source>
        <dbReference type="SAM" id="Coils"/>
    </source>
</evidence>
<dbReference type="EMBL" id="JBHFFA010000007">
    <property type="protein sequence ID" value="KAL2612470.1"/>
    <property type="molecule type" value="Genomic_DNA"/>
</dbReference>
<name>A0ABD1XU36_9MARC</name>
<organism evidence="3 4">
    <name type="scientific">Riccia fluitans</name>
    <dbReference type="NCBI Taxonomy" id="41844"/>
    <lineage>
        <taxon>Eukaryota</taxon>
        <taxon>Viridiplantae</taxon>
        <taxon>Streptophyta</taxon>
        <taxon>Embryophyta</taxon>
        <taxon>Marchantiophyta</taxon>
        <taxon>Marchantiopsida</taxon>
        <taxon>Marchantiidae</taxon>
        <taxon>Marchantiales</taxon>
        <taxon>Ricciaceae</taxon>
        <taxon>Riccia</taxon>
    </lineage>
</organism>
<accession>A0ABD1XU36</accession>
<protein>
    <submittedName>
        <fullName evidence="3">Uncharacterized protein</fullName>
    </submittedName>
</protein>
<evidence type="ECO:0000256" key="2">
    <source>
        <dbReference type="SAM" id="MobiDB-lite"/>
    </source>
</evidence>
<keyword evidence="4" id="KW-1185">Reference proteome</keyword>
<dbReference type="AlphaFoldDB" id="A0ABD1XU36"/>
<reference evidence="3 4" key="1">
    <citation type="submission" date="2024-09" db="EMBL/GenBank/DDBJ databases">
        <title>Chromosome-scale assembly of Riccia fluitans.</title>
        <authorList>
            <person name="Paukszto L."/>
            <person name="Sawicki J."/>
            <person name="Karawczyk K."/>
            <person name="Piernik-Szablinska J."/>
            <person name="Szczecinska M."/>
            <person name="Mazdziarz M."/>
        </authorList>
    </citation>
    <scope>NUCLEOTIDE SEQUENCE [LARGE SCALE GENOMIC DNA]</scope>
    <source>
        <strain evidence="3">Rf_01</strain>
        <tissue evidence="3">Aerial parts of the thallus</tissue>
    </source>
</reference>
<feature type="compositionally biased region" description="Polar residues" evidence="2">
    <location>
        <begin position="14"/>
        <end position="24"/>
    </location>
</feature>
<dbReference type="PANTHER" id="PTHR31509">
    <property type="entry name" value="BPS1-LIKE PROTEIN"/>
    <property type="match status" value="1"/>
</dbReference>
<evidence type="ECO:0000313" key="3">
    <source>
        <dbReference type="EMBL" id="KAL2612470.1"/>
    </source>
</evidence>
<comment type="caution">
    <text evidence="3">The sequence shown here is derived from an EMBL/GenBank/DDBJ whole genome shotgun (WGS) entry which is preliminary data.</text>
</comment>
<keyword evidence="1" id="KW-0175">Coiled coil</keyword>